<organism evidence="2 3">
    <name type="scientific">Fulvivirga sedimenti</name>
    <dbReference type="NCBI Taxonomy" id="2879465"/>
    <lineage>
        <taxon>Bacteria</taxon>
        <taxon>Pseudomonadati</taxon>
        <taxon>Bacteroidota</taxon>
        <taxon>Cytophagia</taxon>
        <taxon>Cytophagales</taxon>
        <taxon>Fulvivirgaceae</taxon>
        <taxon>Fulvivirga</taxon>
    </lineage>
</organism>
<evidence type="ECO:0008006" key="4">
    <source>
        <dbReference type="Google" id="ProtNLM"/>
    </source>
</evidence>
<evidence type="ECO:0000313" key="2">
    <source>
        <dbReference type="EMBL" id="MCA6078722.1"/>
    </source>
</evidence>
<sequence length="136" mass="15652">MKYVLSVVILFSIFTDLFCQTTEELEGTWKVIEVSINDTFYYDAATKTDLTMIADALVGSFIVLVKSGRADFSTRVPQLYVENARWKYDEEEGTLRFLEKRKKEVVTEFIVAGRGDRLLFQMVNSPFILSAEKVKK</sequence>
<feature type="coiled-coil region" evidence="1">
    <location>
        <begin position="81"/>
        <end position="108"/>
    </location>
</feature>
<gene>
    <name evidence="2" type="ORF">LDX50_27860</name>
</gene>
<keyword evidence="1" id="KW-0175">Coiled coil</keyword>
<proteinExistence type="predicted"/>
<evidence type="ECO:0000313" key="3">
    <source>
        <dbReference type="Proteomes" id="UP001139409"/>
    </source>
</evidence>
<dbReference type="EMBL" id="JAIXNE010000007">
    <property type="protein sequence ID" value="MCA6078722.1"/>
    <property type="molecule type" value="Genomic_DNA"/>
</dbReference>
<dbReference type="RefSeq" id="WP_225699583.1">
    <property type="nucleotide sequence ID" value="NZ_JAIXNE010000007.1"/>
</dbReference>
<keyword evidence="3" id="KW-1185">Reference proteome</keyword>
<evidence type="ECO:0000256" key="1">
    <source>
        <dbReference type="SAM" id="Coils"/>
    </source>
</evidence>
<dbReference type="Proteomes" id="UP001139409">
    <property type="component" value="Unassembled WGS sequence"/>
</dbReference>
<comment type="caution">
    <text evidence="2">The sequence shown here is derived from an EMBL/GenBank/DDBJ whole genome shotgun (WGS) entry which is preliminary data.</text>
</comment>
<name>A0A9X1L1Y2_9BACT</name>
<protein>
    <recommendedName>
        <fullName evidence="4">Lipocalin-like domain-containing protein</fullName>
    </recommendedName>
</protein>
<reference evidence="2" key="1">
    <citation type="submission" date="2021-09" db="EMBL/GenBank/DDBJ databases">
        <title>Fulvivirga sp. isolated from coastal sediment.</title>
        <authorList>
            <person name="Yu H."/>
        </authorList>
    </citation>
    <scope>NUCLEOTIDE SEQUENCE</scope>
    <source>
        <strain evidence="2">1062</strain>
    </source>
</reference>
<dbReference type="AlphaFoldDB" id="A0A9X1L1Y2"/>
<accession>A0A9X1L1Y2</accession>